<keyword evidence="1" id="KW-1133">Transmembrane helix</keyword>
<protein>
    <recommendedName>
        <fullName evidence="4">Phosphopantetheine adenylyltransferase</fullName>
    </recommendedName>
</protein>
<feature type="transmembrane region" description="Helical" evidence="1">
    <location>
        <begin position="71"/>
        <end position="90"/>
    </location>
</feature>
<dbReference type="RefSeq" id="WP_382409686.1">
    <property type="nucleotide sequence ID" value="NZ_JBHSGU010000009.1"/>
</dbReference>
<name>A0ABV9LXM2_9ALTE</name>
<keyword evidence="3" id="KW-1185">Reference proteome</keyword>
<feature type="transmembrane region" description="Helical" evidence="1">
    <location>
        <begin position="6"/>
        <end position="27"/>
    </location>
</feature>
<evidence type="ECO:0000313" key="3">
    <source>
        <dbReference type="Proteomes" id="UP001595897"/>
    </source>
</evidence>
<accession>A0ABV9LXM2</accession>
<keyword evidence="1" id="KW-0812">Transmembrane</keyword>
<keyword evidence="1" id="KW-0472">Membrane</keyword>
<feature type="transmembrane region" description="Helical" evidence="1">
    <location>
        <begin position="102"/>
        <end position="123"/>
    </location>
</feature>
<evidence type="ECO:0000256" key="1">
    <source>
        <dbReference type="SAM" id="Phobius"/>
    </source>
</evidence>
<organism evidence="2 3">
    <name type="scientific">Glaciecola siphonariae</name>
    <dbReference type="NCBI Taxonomy" id="521012"/>
    <lineage>
        <taxon>Bacteria</taxon>
        <taxon>Pseudomonadati</taxon>
        <taxon>Pseudomonadota</taxon>
        <taxon>Gammaproteobacteria</taxon>
        <taxon>Alteromonadales</taxon>
        <taxon>Alteromonadaceae</taxon>
        <taxon>Glaciecola</taxon>
    </lineage>
</organism>
<evidence type="ECO:0000313" key="2">
    <source>
        <dbReference type="EMBL" id="MFC4701316.1"/>
    </source>
</evidence>
<feature type="transmembrane region" description="Helical" evidence="1">
    <location>
        <begin position="48"/>
        <end position="65"/>
    </location>
</feature>
<comment type="caution">
    <text evidence="2">The sequence shown here is derived from an EMBL/GenBank/DDBJ whole genome shotgun (WGS) entry which is preliminary data.</text>
</comment>
<reference evidence="3" key="1">
    <citation type="journal article" date="2019" name="Int. J. Syst. Evol. Microbiol.">
        <title>The Global Catalogue of Microorganisms (GCM) 10K type strain sequencing project: providing services to taxonomists for standard genome sequencing and annotation.</title>
        <authorList>
            <consortium name="The Broad Institute Genomics Platform"/>
            <consortium name="The Broad Institute Genome Sequencing Center for Infectious Disease"/>
            <person name="Wu L."/>
            <person name="Ma J."/>
        </authorList>
    </citation>
    <scope>NUCLEOTIDE SEQUENCE [LARGE SCALE GENOMIC DNA]</scope>
    <source>
        <strain evidence="3">KACC 12507</strain>
    </source>
</reference>
<evidence type="ECO:0008006" key="4">
    <source>
        <dbReference type="Google" id="ProtNLM"/>
    </source>
</evidence>
<dbReference type="Proteomes" id="UP001595897">
    <property type="component" value="Unassembled WGS sequence"/>
</dbReference>
<gene>
    <name evidence="2" type="ORF">ACFO4O_14190</name>
</gene>
<sequence length="126" mass="13742">MNKVITIGFLVVGIIHLIPVVGVLGIHKINDLYGLSIADQNLAILMRHRAVMFGLLGSFLCYAAFMKNLQIIALIAALISVVSFLLLSLFNPNYNQAIQKIVSADYLALAILCVVAVLMFIQVKSI</sequence>
<dbReference type="EMBL" id="JBHSGU010000009">
    <property type="protein sequence ID" value="MFC4701316.1"/>
    <property type="molecule type" value="Genomic_DNA"/>
</dbReference>
<proteinExistence type="predicted"/>